<dbReference type="Pfam" id="PF08279">
    <property type="entry name" value="HTH_11"/>
    <property type="match status" value="1"/>
</dbReference>
<name>A0A8X7BCS1_TRICX</name>
<evidence type="ECO:0000313" key="2">
    <source>
        <dbReference type="EMBL" id="GFY25924.1"/>
    </source>
</evidence>
<dbReference type="GO" id="GO:0015074">
    <property type="term" value="P:DNA integration"/>
    <property type="evidence" value="ECO:0007669"/>
    <property type="project" value="TreeGrafter"/>
</dbReference>
<protein>
    <submittedName>
        <fullName evidence="2">Histone-lysine N-methyltransferase SETMAR</fullName>
    </submittedName>
</protein>
<dbReference type="GO" id="GO:0006303">
    <property type="term" value="P:double-strand break repair via nonhomologous end joining"/>
    <property type="evidence" value="ECO:0007669"/>
    <property type="project" value="TreeGrafter"/>
</dbReference>
<dbReference type="AlphaFoldDB" id="A0A8X7BCS1"/>
<dbReference type="InterPro" id="IPR013196">
    <property type="entry name" value="HTH_11"/>
</dbReference>
<evidence type="ECO:0000259" key="1">
    <source>
        <dbReference type="Pfam" id="PF08279"/>
    </source>
</evidence>
<accession>A0A8X7BCS1</accession>
<dbReference type="GO" id="GO:0042800">
    <property type="term" value="F:histone H3K4 methyltransferase activity"/>
    <property type="evidence" value="ECO:0007669"/>
    <property type="project" value="TreeGrafter"/>
</dbReference>
<dbReference type="GO" id="GO:0031297">
    <property type="term" value="P:replication fork processing"/>
    <property type="evidence" value="ECO:0007669"/>
    <property type="project" value="TreeGrafter"/>
</dbReference>
<gene>
    <name evidence="2" type="primary">NCL1_63243</name>
    <name evidence="2" type="ORF">TNCV_1916741</name>
</gene>
<dbReference type="InterPro" id="IPR052709">
    <property type="entry name" value="Transposase-MT_Hybrid"/>
</dbReference>
<dbReference type="Gene3D" id="1.10.10.10">
    <property type="entry name" value="Winged helix-like DNA-binding domain superfamily/Winged helix DNA-binding domain"/>
    <property type="match status" value="1"/>
</dbReference>
<dbReference type="GO" id="GO:0000793">
    <property type="term" value="C:condensed chromosome"/>
    <property type="evidence" value="ECO:0007669"/>
    <property type="project" value="TreeGrafter"/>
</dbReference>
<dbReference type="GO" id="GO:0044774">
    <property type="term" value="P:mitotic DNA integrity checkpoint signaling"/>
    <property type="evidence" value="ECO:0007669"/>
    <property type="project" value="TreeGrafter"/>
</dbReference>
<reference evidence="2" key="1">
    <citation type="submission" date="2020-08" db="EMBL/GenBank/DDBJ databases">
        <title>Multicomponent nature underlies the extraordinary mechanical properties of spider dragline silk.</title>
        <authorList>
            <person name="Kono N."/>
            <person name="Nakamura H."/>
            <person name="Mori M."/>
            <person name="Yoshida Y."/>
            <person name="Ohtoshi R."/>
            <person name="Malay A.D."/>
            <person name="Moran D.A.P."/>
            <person name="Tomita M."/>
            <person name="Numata K."/>
            <person name="Arakawa K."/>
        </authorList>
    </citation>
    <scope>NUCLEOTIDE SEQUENCE</scope>
</reference>
<dbReference type="EMBL" id="BMAU01021373">
    <property type="protein sequence ID" value="GFY25924.1"/>
    <property type="molecule type" value="Genomic_DNA"/>
</dbReference>
<dbReference type="InterPro" id="IPR036388">
    <property type="entry name" value="WH-like_DNA-bd_sf"/>
</dbReference>
<organism evidence="2 3">
    <name type="scientific">Trichonephila clavipes</name>
    <name type="common">Golden silk orbweaver</name>
    <name type="synonym">Nephila clavipes</name>
    <dbReference type="NCBI Taxonomy" id="2585209"/>
    <lineage>
        <taxon>Eukaryota</taxon>
        <taxon>Metazoa</taxon>
        <taxon>Ecdysozoa</taxon>
        <taxon>Arthropoda</taxon>
        <taxon>Chelicerata</taxon>
        <taxon>Arachnida</taxon>
        <taxon>Araneae</taxon>
        <taxon>Araneomorphae</taxon>
        <taxon>Entelegynae</taxon>
        <taxon>Araneoidea</taxon>
        <taxon>Nephilidae</taxon>
        <taxon>Trichonephila</taxon>
    </lineage>
</organism>
<dbReference type="GO" id="GO:0000014">
    <property type="term" value="F:single-stranded DNA endodeoxyribonuclease activity"/>
    <property type="evidence" value="ECO:0007669"/>
    <property type="project" value="TreeGrafter"/>
</dbReference>
<proteinExistence type="predicted"/>
<dbReference type="GO" id="GO:0000729">
    <property type="term" value="P:DNA double-strand break processing"/>
    <property type="evidence" value="ECO:0007669"/>
    <property type="project" value="TreeGrafter"/>
</dbReference>
<dbReference type="PANTHER" id="PTHR46060:SF2">
    <property type="entry name" value="HISTONE-LYSINE N-METHYLTRANSFERASE SETMAR"/>
    <property type="match status" value="1"/>
</dbReference>
<comment type="caution">
    <text evidence="2">The sequence shown here is derived from an EMBL/GenBank/DDBJ whole genome shotgun (WGS) entry which is preliminary data.</text>
</comment>
<dbReference type="GO" id="GO:0046975">
    <property type="term" value="F:histone H3K36 methyltransferase activity"/>
    <property type="evidence" value="ECO:0007669"/>
    <property type="project" value="TreeGrafter"/>
</dbReference>
<feature type="domain" description="Helix-turn-helix type 11" evidence="1">
    <location>
        <begin position="42"/>
        <end position="78"/>
    </location>
</feature>
<dbReference type="InterPro" id="IPR036390">
    <property type="entry name" value="WH_DNA-bd_sf"/>
</dbReference>
<sequence length="158" mass="18308">MCGIWKRYCHVRTCQRWFSNFRSGDLSLQESDQSERPSKTNNDVLRFLLENNPHLTCQEIAEEFGIHPTTVGNHIKSLAFVLKRSVWVSHELTIKNLSDRKLLRFRNNGPFCPGSNSREYIQFILAPSPTNLEHTANNCPCEEQSMSKPKLLNFTDRP</sequence>
<dbReference type="Proteomes" id="UP000887159">
    <property type="component" value="Unassembled WGS sequence"/>
</dbReference>
<dbReference type="GO" id="GO:0035861">
    <property type="term" value="C:site of double-strand break"/>
    <property type="evidence" value="ECO:0007669"/>
    <property type="project" value="TreeGrafter"/>
</dbReference>
<keyword evidence="3" id="KW-1185">Reference proteome</keyword>
<dbReference type="PANTHER" id="PTHR46060">
    <property type="entry name" value="MARINER MOS1 TRANSPOSASE-LIKE PROTEIN"/>
    <property type="match status" value="1"/>
</dbReference>
<evidence type="ECO:0000313" key="3">
    <source>
        <dbReference type="Proteomes" id="UP000887159"/>
    </source>
</evidence>
<dbReference type="SUPFAM" id="SSF46785">
    <property type="entry name" value="Winged helix' DNA-binding domain"/>
    <property type="match status" value="1"/>
</dbReference>
<dbReference type="GO" id="GO:0003690">
    <property type="term" value="F:double-stranded DNA binding"/>
    <property type="evidence" value="ECO:0007669"/>
    <property type="project" value="TreeGrafter"/>
</dbReference>
<dbReference type="GO" id="GO:0044547">
    <property type="term" value="F:DNA topoisomerase binding"/>
    <property type="evidence" value="ECO:0007669"/>
    <property type="project" value="TreeGrafter"/>
</dbReference>
<dbReference type="GO" id="GO:0005634">
    <property type="term" value="C:nucleus"/>
    <property type="evidence" value="ECO:0007669"/>
    <property type="project" value="TreeGrafter"/>
</dbReference>
<dbReference type="GO" id="GO:0003697">
    <property type="term" value="F:single-stranded DNA binding"/>
    <property type="evidence" value="ECO:0007669"/>
    <property type="project" value="TreeGrafter"/>
</dbReference>